<dbReference type="GO" id="GO:0043565">
    <property type="term" value="F:sequence-specific DNA binding"/>
    <property type="evidence" value="ECO:0007669"/>
    <property type="project" value="InterPro"/>
</dbReference>
<dbReference type="AlphaFoldDB" id="A0AAQ3TQT7"/>
<feature type="domain" description="Homeobox" evidence="11">
    <location>
        <begin position="108"/>
        <end position="168"/>
    </location>
</feature>
<dbReference type="CDD" id="cd00086">
    <property type="entry name" value="homeodomain"/>
    <property type="match status" value="1"/>
</dbReference>
<sequence>MYDARAMEEEGFGKSWLGLGIGGGGGGRDLKLSHGERRPAVQFDLLLFPQSVKGEGAVSKKAAEKGARKRLIKISDDDGRLSSSHGPSPSDGGGGGGCDDGGDGTSAGAGMRKKLRLTKHQSTLLEDTFHAHNILSYAQKHELARQVNLSARQVEVWFQNRRARTKLKQTEVDCEILKHCCERLTGENQRLRHELAQLQRSSSSPAAAGLYVCQFPRATAMMASVCPCCDKVTVASGGETSKSSSYSS</sequence>
<dbReference type="InterPro" id="IPR001356">
    <property type="entry name" value="HD"/>
</dbReference>
<dbReference type="PANTHER" id="PTHR45714">
    <property type="entry name" value="HOMEOBOX-LEUCINE ZIPPER PROTEIN HAT14"/>
    <property type="match status" value="1"/>
</dbReference>
<evidence type="ECO:0000256" key="3">
    <source>
        <dbReference type="ARBA" id="ARBA00023015"/>
    </source>
</evidence>
<comment type="similarity">
    <text evidence="2">Belongs to the HD-ZIP homeobox family. Class II subfamily.</text>
</comment>
<dbReference type="GO" id="GO:0000981">
    <property type="term" value="F:DNA-binding transcription factor activity, RNA polymerase II-specific"/>
    <property type="evidence" value="ECO:0007669"/>
    <property type="project" value="InterPro"/>
</dbReference>
<comment type="subcellular location">
    <subcellularLocation>
        <location evidence="1 8 9">Nucleus</location>
    </subcellularLocation>
</comment>
<dbReference type="Gene3D" id="1.10.10.60">
    <property type="entry name" value="Homeodomain-like"/>
    <property type="match status" value="1"/>
</dbReference>
<keyword evidence="4 8" id="KW-0238">DNA-binding</keyword>
<feature type="DNA-binding region" description="Homeobox" evidence="8">
    <location>
        <begin position="110"/>
        <end position="169"/>
    </location>
</feature>
<keyword evidence="3" id="KW-0805">Transcription regulation</keyword>
<dbReference type="InterPro" id="IPR050762">
    <property type="entry name" value="HD-ZIP_Homeobox_LZ_Class_II"/>
</dbReference>
<evidence type="ECO:0000256" key="2">
    <source>
        <dbReference type="ARBA" id="ARBA00006074"/>
    </source>
</evidence>
<dbReference type="Pfam" id="PF02183">
    <property type="entry name" value="HALZ"/>
    <property type="match status" value="1"/>
</dbReference>
<keyword evidence="5 8" id="KW-0371">Homeobox</keyword>
<dbReference type="SMART" id="SM00340">
    <property type="entry name" value="HALZ"/>
    <property type="match status" value="1"/>
</dbReference>
<keyword evidence="13" id="KW-1185">Reference proteome</keyword>
<dbReference type="PROSITE" id="PS00027">
    <property type="entry name" value="HOMEOBOX_1"/>
    <property type="match status" value="1"/>
</dbReference>
<reference evidence="12 13" key="1">
    <citation type="submission" date="2024-02" db="EMBL/GenBank/DDBJ databases">
        <title>High-quality chromosome-scale genome assembly of Pensacola bahiagrass (Paspalum notatum Flugge var. saurae).</title>
        <authorList>
            <person name="Vega J.M."/>
            <person name="Podio M."/>
            <person name="Orjuela J."/>
            <person name="Siena L.A."/>
            <person name="Pessino S.C."/>
            <person name="Combes M.C."/>
            <person name="Mariac C."/>
            <person name="Albertini E."/>
            <person name="Pupilli F."/>
            <person name="Ortiz J.P.A."/>
            <person name="Leblanc O."/>
        </authorList>
    </citation>
    <scope>NUCLEOTIDE SEQUENCE [LARGE SCALE GENOMIC DNA]</scope>
    <source>
        <strain evidence="12">R1</strain>
        <tissue evidence="12">Leaf</tissue>
    </source>
</reference>
<evidence type="ECO:0000256" key="8">
    <source>
        <dbReference type="PROSITE-ProRule" id="PRU00108"/>
    </source>
</evidence>
<evidence type="ECO:0000313" key="13">
    <source>
        <dbReference type="Proteomes" id="UP001341281"/>
    </source>
</evidence>
<evidence type="ECO:0000256" key="4">
    <source>
        <dbReference type="ARBA" id="ARBA00023125"/>
    </source>
</evidence>
<name>A0AAQ3TQT7_PASNO</name>
<evidence type="ECO:0000256" key="9">
    <source>
        <dbReference type="RuleBase" id="RU000682"/>
    </source>
</evidence>
<dbReference type="SMART" id="SM00389">
    <property type="entry name" value="HOX"/>
    <property type="match status" value="1"/>
</dbReference>
<evidence type="ECO:0000256" key="1">
    <source>
        <dbReference type="ARBA" id="ARBA00004123"/>
    </source>
</evidence>
<dbReference type="InterPro" id="IPR017970">
    <property type="entry name" value="Homeobox_CS"/>
</dbReference>
<dbReference type="SUPFAM" id="SSF46689">
    <property type="entry name" value="Homeodomain-like"/>
    <property type="match status" value="1"/>
</dbReference>
<feature type="compositionally biased region" description="Gly residues" evidence="10">
    <location>
        <begin position="91"/>
        <end position="107"/>
    </location>
</feature>
<dbReference type="InterPro" id="IPR009057">
    <property type="entry name" value="Homeodomain-like_sf"/>
</dbReference>
<organism evidence="12 13">
    <name type="scientific">Paspalum notatum var. saurae</name>
    <dbReference type="NCBI Taxonomy" id="547442"/>
    <lineage>
        <taxon>Eukaryota</taxon>
        <taxon>Viridiplantae</taxon>
        <taxon>Streptophyta</taxon>
        <taxon>Embryophyta</taxon>
        <taxon>Tracheophyta</taxon>
        <taxon>Spermatophyta</taxon>
        <taxon>Magnoliopsida</taxon>
        <taxon>Liliopsida</taxon>
        <taxon>Poales</taxon>
        <taxon>Poaceae</taxon>
        <taxon>PACMAD clade</taxon>
        <taxon>Panicoideae</taxon>
        <taxon>Andropogonodae</taxon>
        <taxon>Paspaleae</taxon>
        <taxon>Paspalinae</taxon>
        <taxon>Paspalum</taxon>
    </lineage>
</organism>
<evidence type="ECO:0000256" key="7">
    <source>
        <dbReference type="ARBA" id="ARBA00023242"/>
    </source>
</evidence>
<evidence type="ECO:0000313" key="12">
    <source>
        <dbReference type="EMBL" id="WVZ78719.1"/>
    </source>
</evidence>
<gene>
    <name evidence="12" type="ORF">U9M48_026382</name>
</gene>
<feature type="region of interest" description="Disordered" evidence="10">
    <location>
        <begin position="71"/>
        <end position="109"/>
    </location>
</feature>
<evidence type="ECO:0000256" key="5">
    <source>
        <dbReference type="ARBA" id="ARBA00023155"/>
    </source>
</evidence>
<keyword evidence="7 8" id="KW-0539">Nucleus</keyword>
<dbReference type="Pfam" id="PF00046">
    <property type="entry name" value="Homeodomain"/>
    <property type="match status" value="1"/>
</dbReference>
<dbReference type="EMBL" id="CP144750">
    <property type="protein sequence ID" value="WVZ78719.1"/>
    <property type="molecule type" value="Genomic_DNA"/>
</dbReference>
<dbReference type="Proteomes" id="UP001341281">
    <property type="component" value="Chromosome 06"/>
</dbReference>
<proteinExistence type="inferred from homology"/>
<dbReference type="GO" id="GO:0005634">
    <property type="term" value="C:nucleus"/>
    <property type="evidence" value="ECO:0007669"/>
    <property type="project" value="UniProtKB-SubCell"/>
</dbReference>
<evidence type="ECO:0000259" key="11">
    <source>
        <dbReference type="PROSITE" id="PS50071"/>
    </source>
</evidence>
<accession>A0AAQ3TQT7</accession>
<dbReference type="InterPro" id="IPR003106">
    <property type="entry name" value="Leu_zip_homeo"/>
</dbReference>
<dbReference type="PANTHER" id="PTHR45714:SF78">
    <property type="entry name" value="HOMEOBOX-LEUCINE ZIPPER PROTEIN HOX18"/>
    <property type="match status" value="1"/>
</dbReference>
<keyword evidence="6" id="KW-0804">Transcription</keyword>
<evidence type="ECO:0000256" key="10">
    <source>
        <dbReference type="SAM" id="MobiDB-lite"/>
    </source>
</evidence>
<evidence type="ECO:0000256" key="6">
    <source>
        <dbReference type="ARBA" id="ARBA00023163"/>
    </source>
</evidence>
<protein>
    <recommendedName>
        <fullName evidence="11">Homeobox domain-containing protein</fullName>
    </recommendedName>
</protein>
<dbReference type="PROSITE" id="PS50071">
    <property type="entry name" value="HOMEOBOX_2"/>
    <property type="match status" value="1"/>
</dbReference>